<proteinExistence type="predicted"/>
<gene>
    <name evidence="7" type="ORF">SJ2017_2383</name>
</gene>
<evidence type="ECO:0000256" key="3">
    <source>
        <dbReference type="ARBA" id="ARBA00022989"/>
    </source>
</evidence>
<dbReference type="InterPro" id="IPR007016">
    <property type="entry name" value="O-antigen_ligase-rel_domated"/>
</dbReference>
<keyword evidence="8" id="KW-1185">Reference proteome</keyword>
<dbReference type="PANTHER" id="PTHR37422:SF13">
    <property type="entry name" value="LIPOPOLYSACCHARIDE BIOSYNTHESIS PROTEIN PA4999-RELATED"/>
    <property type="match status" value="1"/>
</dbReference>
<feature type="transmembrane region" description="Helical" evidence="5">
    <location>
        <begin position="385"/>
        <end position="406"/>
    </location>
</feature>
<evidence type="ECO:0000256" key="4">
    <source>
        <dbReference type="ARBA" id="ARBA00023136"/>
    </source>
</evidence>
<feature type="transmembrane region" description="Helical" evidence="5">
    <location>
        <begin position="363"/>
        <end position="379"/>
    </location>
</feature>
<reference evidence="7 8" key="1">
    <citation type="submission" date="2017-03" db="EMBL/GenBank/DDBJ databases">
        <title>Genome sequencing of Shewanella japonica KCTC 22435.</title>
        <authorList>
            <person name="Kim K.M."/>
        </authorList>
    </citation>
    <scope>NUCLEOTIDE SEQUENCE [LARGE SCALE GENOMIC DNA]</scope>
    <source>
        <strain evidence="7 8">KCTC 22435</strain>
    </source>
</reference>
<dbReference type="EMBL" id="CP020472">
    <property type="protein sequence ID" value="ARD22673.1"/>
    <property type="molecule type" value="Genomic_DNA"/>
</dbReference>
<feature type="transmembrane region" description="Helical" evidence="5">
    <location>
        <begin position="242"/>
        <end position="263"/>
    </location>
</feature>
<comment type="subcellular location">
    <subcellularLocation>
        <location evidence="1">Membrane</location>
        <topology evidence="1">Multi-pass membrane protein</topology>
    </subcellularLocation>
</comment>
<evidence type="ECO:0000313" key="7">
    <source>
        <dbReference type="EMBL" id="ARD22673.1"/>
    </source>
</evidence>
<evidence type="ECO:0000313" key="8">
    <source>
        <dbReference type="Proteomes" id="UP000191820"/>
    </source>
</evidence>
<keyword evidence="2 5" id="KW-0812">Transmembrane</keyword>
<dbReference type="PANTHER" id="PTHR37422">
    <property type="entry name" value="TEICHURONIC ACID BIOSYNTHESIS PROTEIN TUAE"/>
    <property type="match status" value="1"/>
</dbReference>
<evidence type="ECO:0000256" key="5">
    <source>
        <dbReference type="SAM" id="Phobius"/>
    </source>
</evidence>
<feature type="transmembrane region" description="Helical" evidence="5">
    <location>
        <begin position="129"/>
        <end position="149"/>
    </location>
</feature>
<accession>A0ABM6JK67</accession>
<feature type="transmembrane region" description="Helical" evidence="5">
    <location>
        <begin position="330"/>
        <end position="351"/>
    </location>
</feature>
<protein>
    <recommendedName>
        <fullName evidence="6">O-antigen ligase-related domain-containing protein</fullName>
    </recommendedName>
</protein>
<keyword evidence="4 5" id="KW-0472">Membrane</keyword>
<feature type="transmembrane region" description="Helical" evidence="5">
    <location>
        <begin position="43"/>
        <end position="64"/>
    </location>
</feature>
<feature type="transmembrane region" description="Helical" evidence="5">
    <location>
        <begin position="76"/>
        <end position="94"/>
    </location>
</feature>
<evidence type="ECO:0000259" key="6">
    <source>
        <dbReference type="Pfam" id="PF04932"/>
    </source>
</evidence>
<feature type="transmembrane region" description="Helical" evidence="5">
    <location>
        <begin position="193"/>
        <end position="210"/>
    </location>
</feature>
<feature type="transmembrane region" description="Helical" evidence="5">
    <location>
        <begin position="169"/>
        <end position="186"/>
    </location>
</feature>
<evidence type="ECO:0000256" key="1">
    <source>
        <dbReference type="ARBA" id="ARBA00004141"/>
    </source>
</evidence>
<evidence type="ECO:0000256" key="2">
    <source>
        <dbReference type="ARBA" id="ARBA00022692"/>
    </source>
</evidence>
<keyword evidence="3 5" id="KW-1133">Transmembrane helix</keyword>
<organism evidence="7 8">
    <name type="scientific">Shewanella japonica</name>
    <dbReference type="NCBI Taxonomy" id="93973"/>
    <lineage>
        <taxon>Bacteria</taxon>
        <taxon>Pseudomonadati</taxon>
        <taxon>Pseudomonadota</taxon>
        <taxon>Gammaproteobacteria</taxon>
        <taxon>Alteromonadales</taxon>
        <taxon>Shewanellaceae</taxon>
        <taxon>Shewanella</taxon>
    </lineage>
</organism>
<feature type="transmembrane region" description="Helical" evidence="5">
    <location>
        <begin position="216"/>
        <end position="235"/>
    </location>
</feature>
<dbReference type="Proteomes" id="UP000191820">
    <property type="component" value="Chromosome"/>
</dbReference>
<feature type="domain" description="O-antigen ligase-related" evidence="6">
    <location>
        <begin position="199"/>
        <end position="343"/>
    </location>
</feature>
<feature type="transmembrane region" description="Helical" evidence="5">
    <location>
        <begin position="100"/>
        <end position="117"/>
    </location>
</feature>
<dbReference type="InterPro" id="IPR051533">
    <property type="entry name" value="WaaL-like"/>
</dbReference>
<dbReference type="Pfam" id="PF04932">
    <property type="entry name" value="Wzy_C"/>
    <property type="match status" value="1"/>
</dbReference>
<sequence length="414" mass="46649">MGLTRDRLEYILLSTMLFLVFFRTSGIGIGYPNVESQLGSASYLPQKLAQALILGLIIVYVYIYPKCLQALRFNSVSLMLLGLAIVLSIVLSHYKGLSVRYLLSFVVVILPLCFYRARFGINAMVHNFSVFVFFVLICSFIYALLLPQYGIMAANHAGALRGLFLHKNVFGFFCVLTSLFCLYYIISKNASNNKLYAFIYFLSFIGVAKSQSTTSLVLFGLGLICFVFFTFILSLSNPKVRVILYYLFLVIVFVSTFTFSVYFEQITYALGKDPTLTGRTELWEILFYVGMDKPLFGHGLGLFSRPEIMHQFSLDFGWEAKSAHNSFLDVFLGIGFVGLFAFLSLVLTNIFKFPFSHYASANRVLSASGIVTILCFGFSESGAFMGVGFIWLTFIIFLFLSSNTSFSRNQLNQH</sequence>
<name>A0ABM6JK67_9GAMM</name>
<feature type="transmembrane region" description="Helical" evidence="5">
    <location>
        <begin position="12"/>
        <end position="31"/>
    </location>
</feature>